<dbReference type="SUPFAM" id="SSF111369">
    <property type="entry name" value="HlyD-like secretion proteins"/>
    <property type="match status" value="1"/>
</dbReference>
<dbReference type="GO" id="GO:1990281">
    <property type="term" value="C:efflux pump complex"/>
    <property type="evidence" value="ECO:0007669"/>
    <property type="project" value="TreeGrafter"/>
</dbReference>
<feature type="domain" description="Multidrug resistance protein MdtA-like barrel-sandwich hybrid" evidence="5">
    <location>
        <begin position="96"/>
        <end position="230"/>
    </location>
</feature>
<dbReference type="Pfam" id="PF25954">
    <property type="entry name" value="Beta-barrel_RND_2"/>
    <property type="match status" value="1"/>
</dbReference>
<evidence type="ECO:0000259" key="5">
    <source>
        <dbReference type="Pfam" id="PF25917"/>
    </source>
</evidence>
<feature type="domain" description="Multidrug resistance protein MdtA-like alpha-helical hairpin" evidence="4">
    <location>
        <begin position="133"/>
        <end position="194"/>
    </location>
</feature>
<dbReference type="Pfam" id="PF25989">
    <property type="entry name" value="YknX_C"/>
    <property type="match status" value="1"/>
</dbReference>
<dbReference type="Gene3D" id="2.40.420.20">
    <property type="match status" value="1"/>
</dbReference>
<evidence type="ECO:0000256" key="3">
    <source>
        <dbReference type="SAM" id="Phobius"/>
    </source>
</evidence>
<dbReference type="PANTHER" id="PTHR30469:SF37">
    <property type="entry name" value="RAGD PROTEIN"/>
    <property type="match status" value="1"/>
</dbReference>
<evidence type="ECO:0000313" key="9">
    <source>
        <dbReference type="Proteomes" id="UP000321820"/>
    </source>
</evidence>
<keyword evidence="3" id="KW-0812">Transmembrane</keyword>
<evidence type="ECO:0000259" key="6">
    <source>
        <dbReference type="Pfam" id="PF25954"/>
    </source>
</evidence>
<dbReference type="InterPro" id="IPR058637">
    <property type="entry name" value="YknX-like_C"/>
</dbReference>
<accession>A0A5B9EK01</accession>
<dbReference type="FunFam" id="2.40.30.170:FF:000010">
    <property type="entry name" value="Efflux RND transporter periplasmic adaptor subunit"/>
    <property type="match status" value="1"/>
</dbReference>
<evidence type="ECO:0000256" key="2">
    <source>
        <dbReference type="SAM" id="MobiDB-lite"/>
    </source>
</evidence>
<proteinExistence type="inferred from homology"/>
<keyword evidence="3" id="KW-0472">Membrane</keyword>
<feature type="domain" description="YknX-like C-terminal permuted SH3-like" evidence="7">
    <location>
        <begin position="335"/>
        <end position="403"/>
    </location>
</feature>
<dbReference type="Proteomes" id="UP000321820">
    <property type="component" value="Chromosome"/>
</dbReference>
<organism evidence="8 9">
    <name type="scientific">Terriglobus albidus</name>
    <dbReference type="NCBI Taxonomy" id="1592106"/>
    <lineage>
        <taxon>Bacteria</taxon>
        <taxon>Pseudomonadati</taxon>
        <taxon>Acidobacteriota</taxon>
        <taxon>Terriglobia</taxon>
        <taxon>Terriglobales</taxon>
        <taxon>Acidobacteriaceae</taxon>
        <taxon>Terriglobus</taxon>
    </lineage>
</organism>
<evidence type="ECO:0000313" key="8">
    <source>
        <dbReference type="EMBL" id="QEE30747.1"/>
    </source>
</evidence>
<dbReference type="OrthoDB" id="9806939at2"/>
<keyword evidence="3" id="KW-1133">Transmembrane helix</keyword>
<dbReference type="EMBL" id="CP042806">
    <property type="protein sequence ID" value="QEE30747.1"/>
    <property type="molecule type" value="Genomic_DNA"/>
</dbReference>
<dbReference type="Pfam" id="PF25876">
    <property type="entry name" value="HH_MFP_RND"/>
    <property type="match status" value="1"/>
</dbReference>
<dbReference type="NCBIfam" id="TIGR01730">
    <property type="entry name" value="RND_mfp"/>
    <property type="match status" value="1"/>
</dbReference>
<dbReference type="Gene3D" id="1.10.287.470">
    <property type="entry name" value="Helix hairpin bin"/>
    <property type="match status" value="1"/>
</dbReference>
<evidence type="ECO:0000256" key="1">
    <source>
        <dbReference type="ARBA" id="ARBA00009477"/>
    </source>
</evidence>
<dbReference type="GO" id="GO:0015562">
    <property type="term" value="F:efflux transmembrane transporter activity"/>
    <property type="evidence" value="ECO:0007669"/>
    <property type="project" value="TreeGrafter"/>
</dbReference>
<dbReference type="AlphaFoldDB" id="A0A5B9EK01"/>
<dbReference type="KEGG" id="talb:FTW19_23760"/>
<dbReference type="Gene3D" id="2.40.50.100">
    <property type="match status" value="1"/>
</dbReference>
<dbReference type="Pfam" id="PF25917">
    <property type="entry name" value="BSH_RND"/>
    <property type="match status" value="1"/>
</dbReference>
<dbReference type="InterPro" id="IPR058624">
    <property type="entry name" value="MdtA-like_HH"/>
</dbReference>
<reference evidence="8 9" key="1">
    <citation type="submission" date="2019-08" db="EMBL/GenBank/DDBJ databases">
        <title>Complete genome sequence of Terriglobus albidus strain ORNL.</title>
        <authorList>
            <person name="Podar M."/>
        </authorList>
    </citation>
    <scope>NUCLEOTIDE SEQUENCE [LARGE SCALE GENOMIC DNA]</scope>
    <source>
        <strain evidence="8 9">ORNL</strain>
    </source>
</reference>
<gene>
    <name evidence="8" type="ORF">FTW19_23760</name>
</gene>
<evidence type="ECO:0000259" key="4">
    <source>
        <dbReference type="Pfam" id="PF25876"/>
    </source>
</evidence>
<dbReference type="RefSeq" id="WP_147650044.1">
    <property type="nucleotide sequence ID" value="NZ_CP042806.1"/>
</dbReference>
<keyword evidence="9" id="KW-1185">Reference proteome</keyword>
<comment type="similarity">
    <text evidence="1">Belongs to the membrane fusion protein (MFP) (TC 8.A.1) family.</text>
</comment>
<dbReference type="InterPro" id="IPR058625">
    <property type="entry name" value="MdtA-like_BSH"/>
</dbReference>
<dbReference type="PANTHER" id="PTHR30469">
    <property type="entry name" value="MULTIDRUG RESISTANCE PROTEIN MDTA"/>
    <property type="match status" value="1"/>
</dbReference>
<feature type="transmembrane region" description="Helical" evidence="3">
    <location>
        <begin position="28"/>
        <end position="49"/>
    </location>
</feature>
<protein>
    <submittedName>
        <fullName evidence="8">Efflux RND transporter periplasmic adaptor subunit</fullName>
    </submittedName>
</protein>
<feature type="region of interest" description="Disordered" evidence="2">
    <location>
        <begin position="1"/>
        <end position="22"/>
    </location>
</feature>
<name>A0A5B9EK01_9BACT</name>
<sequence length="415" mass="43979">MSESKKNEVGGGQQHPEQLPQRGSSRNVVLGLILVLLLLVIGAVAGVFTRGKDNKELERYTAANAAPTVDLVAPKRQGAGKEIVLPGNMQAFTLAPIYARTSGYVRSWTHDIGSHVKQGELLAVIETPELDQQLAQAKADLESAKTNASIAKVTSDRYQDLVGSNAVSQQDTDNAVSVTQQRNAAVQSAEANVRRLQELVGFERIIAPFDGVITARNLDVGQLITASGSTVTAGAGTNVVSRQVFDLSDIRRLRVFVNVPQMYTPDAAVGMTASLTLPQYPGKTFTGKLVRTASAVDPGTRTLLVEVDVDNKTGELLPGSYTEVHLKSTGEVPVLLIPVTALILNAEGQQVATVDAQNKVHMVRVTTGRDFGTTVEVLSGLAEDQKVVATPSDSLAEGDAVRVVAPKQDNTGGAK</sequence>
<evidence type="ECO:0000259" key="7">
    <source>
        <dbReference type="Pfam" id="PF25989"/>
    </source>
</evidence>
<feature type="domain" description="CusB-like beta-barrel" evidence="6">
    <location>
        <begin position="257"/>
        <end position="329"/>
    </location>
</feature>
<dbReference type="InterPro" id="IPR058792">
    <property type="entry name" value="Beta-barrel_RND_2"/>
</dbReference>
<dbReference type="InterPro" id="IPR006143">
    <property type="entry name" value="RND_pump_MFP"/>
</dbReference>
<dbReference type="Gene3D" id="2.40.30.170">
    <property type="match status" value="1"/>
</dbReference>